<dbReference type="GO" id="GO:0016846">
    <property type="term" value="F:carbon-sulfur lyase activity"/>
    <property type="evidence" value="ECO:0007669"/>
    <property type="project" value="InterPro"/>
</dbReference>
<protein>
    <submittedName>
        <fullName evidence="5">Mss4-like protein</fullName>
    </submittedName>
</protein>
<comment type="caution">
    <text evidence="5">The sequence shown here is derived from an EMBL/GenBank/DDBJ whole genome shotgun (WGS) entry which is preliminary data.</text>
</comment>
<keyword evidence="2" id="KW-0479">Metal-binding</keyword>
<dbReference type="AlphaFoldDB" id="A0A433DI40"/>
<evidence type="ECO:0000313" key="6">
    <source>
        <dbReference type="Proteomes" id="UP000268093"/>
    </source>
</evidence>
<keyword evidence="6" id="KW-1185">Reference proteome</keyword>
<sequence length="139" mass="15352">MSSKTLTGGCLCGAIRYEFDYPTDKPPTSTHCHCNFCRKTTGSYFETFVPTTLDALRWMTESRPKEYQKSALGKRGFCPECGSPLTWVSSDNPKRSMCVTVGSLDDADAVKGNMHIFYERVANAAKGVEPSLPKYTSGE</sequence>
<dbReference type="PANTHER" id="PTHR33337:SF40">
    <property type="entry name" value="CENP-V_GFA DOMAIN-CONTAINING PROTEIN-RELATED"/>
    <property type="match status" value="1"/>
</dbReference>
<evidence type="ECO:0000256" key="2">
    <source>
        <dbReference type="ARBA" id="ARBA00022723"/>
    </source>
</evidence>
<evidence type="ECO:0000256" key="3">
    <source>
        <dbReference type="ARBA" id="ARBA00022833"/>
    </source>
</evidence>
<comment type="similarity">
    <text evidence="1">Belongs to the Gfa family.</text>
</comment>
<proteinExistence type="inferred from homology"/>
<dbReference type="EMBL" id="RBNI01001421">
    <property type="protein sequence ID" value="RUP50445.1"/>
    <property type="molecule type" value="Genomic_DNA"/>
</dbReference>
<dbReference type="InterPro" id="IPR006913">
    <property type="entry name" value="CENP-V/GFA"/>
</dbReference>
<dbReference type="Pfam" id="PF04828">
    <property type="entry name" value="GFA"/>
    <property type="match status" value="1"/>
</dbReference>
<evidence type="ECO:0000256" key="1">
    <source>
        <dbReference type="ARBA" id="ARBA00005495"/>
    </source>
</evidence>
<dbReference type="Proteomes" id="UP000268093">
    <property type="component" value="Unassembled WGS sequence"/>
</dbReference>
<reference evidence="5 6" key="1">
    <citation type="journal article" date="2018" name="New Phytol.">
        <title>Phylogenomics of Endogonaceae and evolution of mycorrhizas within Mucoromycota.</title>
        <authorList>
            <person name="Chang Y."/>
            <person name="Desiro A."/>
            <person name="Na H."/>
            <person name="Sandor L."/>
            <person name="Lipzen A."/>
            <person name="Clum A."/>
            <person name="Barry K."/>
            <person name="Grigoriev I.V."/>
            <person name="Martin F.M."/>
            <person name="Stajich J.E."/>
            <person name="Smith M.E."/>
            <person name="Bonito G."/>
            <person name="Spatafora J.W."/>
        </authorList>
    </citation>
    <scope>NUCLEOTIDE SEQUENCE [LARGE SCALE GENOMIC DNA]</scope>
    <source>
        <strain evidence="5 6">GMNB39</strain>
    </source>
</reference>
<gene>
    <name evidence="5" type="ORF">BC936DRAFT_139051</name>
</gene>
<evidence type="ECO:0000313" key="5">
    <source>
        <dbReference type="EMBL" id="RUP50445.1"/>
    </source>
</evidence>
<evidence type="ECO:0000256" key="4">
    <source>
        <dbReference type="ARBA" id="ARBA00023239"/>
    </source>
</evidence>
<keyword evidence="3" id="KW-0862">Zinc</keyword>
<keyword evidence="4" id="KW-0456">Lyase</keyword>
<dbReference type="GO" id="GO:0046872">
    <property type="term" value="F:metal ion binding"/>
    <property type="evidence" value="ECO:0007669"/>
    <property type="project" value="UniProtKB-KW"/>
</dbReference>
<dbReference type="SUPFAM" id="SSF51316">
    <property type="entry name" value="Mss4-like"/>
    <property type="match status" value="1"/>
</dbReference>
<dbReference type="InterPro" id="IPR011057">
    <property type="entry name" value="Mss4-like_sf"/>
</dbReference>
<name>A0A433DI40_9FUNG</name>
<dbReference type="OrthoDB" id="6329284at2759"/>
<dbReference type="PANTHER" id="PTHR33337">
    <property type="entry name" value="GFA DOMAIN-CONTAINING PROTEIN"/>
    <property type="match status" value="1"/>
</dbReference>
<dbReference type="PROSITE" id="PS51891">
    <property type="entry name" value="CENP_V_GFA"/>
    <property type="match status" value="1"/>
</dbReference>
<accession>A0A433DI40</accession>
<dbReference type="Gene3D" id="3.90.1590.10">
    <property type="entry name" value="glutathione-dependent formaldehyde- activating enzyme (gfa)"/>
    <property type="match status" value="1"/>
</dbReference>
<organism evidence="5 6">
    <name type="scientific">Jimgerdemannia flammicorona</name>
    <dbReference type="NCBI Taxonomy" id="994334"/>
    <lineage>
        <taxon>Eukaryota</taxon>
        <taxon>Fungi</taxon>
        <taxon>Fungi incertae sedis</taxon>
        <taxon>Mucoromycota</taxon>
        <taxon>Mucoromycotina</taxon>
        <taxon>Endogonomycetes</taxon>
        <taxon>Endogonales</taxon>
        <taxon>Endogonaceae</taxon>
        <taxon>Jimgerdemannia</taxon>
    </lineage>
</organism>